<evidence type="ECO:0000313" key="1">
    <source>
        <dbReference type="EMBL" id="MFC6893887.1"/>
    </source>
</evidence>
<name>A0ABD5V092_9EURY</name>
<dbReference type="Proteomes" id="UP001596296">
    <property type="component" value="Unassembled WGS sequence"/>
</dbReference>
<protein>
    <submittedName>
        <fullName evidence="1">Uncharacterized protein</fullName>
    </submittedName>
</protein>
<dbReference type="AlphaFoldDB" id="A0ABD5V092"/>
<dbReference type="RefSeq" id="WP_379746510.1">
    <property type="nucleotide sequence ID" value="NZ_JBHSVN010000001.1"/>
</dbReference>
<proteinExistence type="predicted"/>
<dbReference type="EMBL" id="JBHSXL010000015">
    <property type="protein sequence ID" value="MFC6893887.1"/>
    <property type="molecule type" value="Genomic_DNA"/>
</dbReference>
<keyword evidence="2" id="KW-1185">Reference proteome</keyword>
<organism evidence="1 2">
    <name type="scientific">Halopenitus salinus</name>
    <dbReference type="NCBI Taxonomy" id="1198295"/>
    <lineage>
        <taxon>Archaea</taxon>
        <taxon>Methanobacteriati</taxon>
        <taxon>Methanobacteriota</taxon>
        <taxon>Stenosarchaea group</taxon>
        <taxon>Halobacteria</taxon>
        <taxon>Halobacteriales</taxon>
        <taxon>Haloferacaceae</taxon>
        <taxon>Halopenitus</taxon>
    </lineage>
</organism>
<sequence>MKSDTSTGETNCTYWTREDAREFITDPNGEIVNLARLTLYAKSGDEIYDAQSHHQLPLLKIDAPAFLDALSQTEHGQLHRGGSDPVEVDGIPMLCADG</sequence>
<reference evidence="1 2" key="1">
    <citation type="journal article" date="2019" name="Int. J. Syst. Evol. Microbiol.">
        <title>The Global Catalogue of Microorganisms (GCM) 10K type strain sequencing project: providing services to taxonomists for standard genome sequencing and annotation.</title>
        <authorList>
            <consortium name="The Broad Institute Genomics Platform"/>
            <consortium name="The Broad Institute Genome Sequencing Center for Infectious Disease"/>
            <person name="Wu L."/>
            <person name="Ma J."/>
        </authorList>
    </citation>
    <scope>NUCLEOTIDE SEQUENCE [LARGE SCALE GENOMIC DNA]</scope>
    <source>
        <strain evidence="1 2">SKJ47</strain>
    </source>
</reference>
<comment type="caution">
    <text evidence="1">The sequence shown here is derived from an EMBL/GenBank/DDBJ whole genome shotgun (WGS) entry which is preliminary data.</text>
</comment>
<evidence type="ECO:0000313" key="2">
    <source>
        <dbReference type="Proteomes" id="UP001596296"/>
    </source>
</evidence>
<accession>A0ABD5V092</accession>
<gene>
    <name evidence="1" type="ORF">ACFQE9_14930</name>
</gene>